<reference evidence="2 3" key="1">
    <citation type="journal article" date="2012" name="J. Bacteriol.">
        <title>Complete genome sequence of Klebsiella oxytoca KCTC 1686, used in production of 2,3-butanediol.</title>
        <authorList>
            <person name="Shin S.H."/>
            <person name="Kim S."/>
            <person name="Kim J.Y."/>
            <person name="Lee S."/>
            <person name="Um Y."/>
            <person name="Oh M.K."/>
            <person name="Kim Y.R."/>
            <person name="Lee J."/>
            <person name="Yang K.S."/>
        </authorList>
    </citation>
    <scope>NUCLEOTIDE SEQUENCE [LARGE SCALE GENOMIC DNA]</scope>
    <source>
        <strain evidence="3">ATCC 8724 / DSM 4798 / JCM 20051 / NBRC 3318 / NRRL B-199 / KCTC 1686</strain>
    </source>
</reference>
<dbReference type="CDD" id="cd00085">
    <property type="entry name" value="HNHc"/>
    <property type="match status" value="1"/>
</dbReference>
<evidence type="ECO:0000313" key="3">
    <source>
        <dbReference type="Proteomes" id="UP000007843"/>
    </source>
</evidence>
<evidence type="ECO:0000313" key="2">
    <source>
        <dbReference type="EMBL" id="AEX05253.1"/>
    </source>
</evidence>
<dbReference type="InterPro" id="IPR003615">
    <property type="entry name" value="HNH_nuc"/>
</dbReference>
<gene>
    <name evidence="2" type="ordered locus">KOX_17655</name>
</gene>
<dbReference type="EMBL" id="CP003218">
    <property type="protein sequence ID" value="AEX05253.1"/>
    <property type="molecule type" value="Genomic_DNA"/>
</dbReference>
<name>A0A0H3HA45_KLEM8</name>
<dbReference type="SMART" id="SM00507">
    <property type="entry name" value="HNHc"/>
    <property type="match status" value="1"/>
</dbReference>
<sequence>MRALLNVDIARHLGIVLLKPGSELMPLFGAGRVLVEMPPASMKKIPSGRLPYARQPLRDDMGIRPFFMKKAVITAAGGVSALKSWLRRQVKNCQWTHSDYHHHELVPFRHATGVIIACWHCDNELKNQTEQTLDQLVGVNNADWVIDTARIALSLDAQRSLSLAELCWWAVGAGIGDEITEEMARRSLRIKDDGIKSVYRESEIIPSVPATSILSPRLEKTIKPTAIITPGKPLVPVNVDPVAPATLFARPKRSRWLSADFISWVKKQPCMCCGQPADDAHHLIGWGQGGVGTKAHDVFTIPLCRKHHRALHHDPAAFEREYGTQPVLIIKLLDRAYALGVLS</sequence>
<dbReference type="PATRIC" id="fig|1006551.4.peg.3542"/>
<protein>
    <recommendedName>
        <fullName evidence="1">HNH nuclease domain-containing protein</fullName>
    </recommendedName>
</protein>
<dbReference type="KEGG" id="kox:KOX_17655"/>
<dbReference type="RefSeq" id="WP_014228894.1">
    <property type="nucleotide sequence ID" value="NC_016612.1"/>
</dbReference>
<dbReference type="Pfam" id="PF06147">
    <property type="entry name" value="DUF968"/>
    <property type="match status" value="1"/>
</dbReference>
<feature type="domain" description="HNH nuclease" evidence="1">
    <location>
        <begin position="260"/>
        <end position="309"/>
    </location>
</feature>
<accession>A0A0H3HA45</accession>
<dbReference type="HOGENOM" id="CLU_068644_0_0_6"/>
<organism evidence="2 3">
    <name type="scientific">Klebsiella michiganensis (strain ATCC 8724 / DSM 4798 / JCM 20051 / NBRC 3318 / NRRL B-199 / KCTC 1686 / BUCSAV 143 / CCM 1901)</name>
    <dbReference type="NCBI Taxonomy" id="1006551"/>
    <lineage>
        <taxon>Bacteria</taxon>
        <taxon>Pseudomonadati</taxon>
        <taxon>Pseudomonadota</taxon>
        <taxon>Gammaproteobacteria</taxon>
        <taxon>Enterobacterales</taxon>
        <taxon>Enterobacteriaceae</taxon>
        <taxon>Klebsiella/Raoultella group</taxon>
        <taxon>Klebsiella</taxon>
    </lineage>
</organism>
<dbReference type="Proteomes" id="UP000007843">
    <property type="component" value="Chromosome"/>
</dbReference>
<dbReference type="AlphaFoldDB" id="A0A0H3HA45"/>
<evidence type="ECO:0000259" key="1">
    <source>
        <dbReference type="SMART" id="SM00507"/>
    </source>
</evidence>
<proteinExistence type="predicted"/>
<dbReference type="InterPro" id="IPR010373">
    <property type="entry name" value="DUF968"/>
</dbReference>